<gene>
    <name evidence="8" type="ORF">VIT_00s0120g00100</name>
</gene>
<organism evidence="8 9">
    <name type="scientific">Vitis vinifera</name>
    <name type="common">Grape</name>
    <dbReference type="NCBI Taxonomy" id="29760"/>
    <lineage>
        <taxon>Eukaryota</taxon>
        <taxon>Viridiplantae</taxon>
        <taxon>Streptophyta</taxon>
        <taxon>Embryophyta</taxon>
        <taxon>Tracheophyta</taxon>
        <taxon>Spermatophyta</taxon>
        <taxon>Magnoliopsida</taxon>
        <taxon>eudicotyledons</taxon>
        <taxon>Gunneridae</taxon>
        <taxon>Pentapetalae</taxon>
        <taxon>rosids</taxon>
        <taxon>Vitales</taxon>
        <taxon>Vitaceae</taxon>
        <taxon>Viteae</taxon>
        <taxon>Vitis</taxon>
    </lineage>
</organism>
<keyword evidence="3" id="KW-0067">ATP-binding</keyword>
<evidence type="ECO:0000256" key="4">
    <source>
        <dbReference type="ARBA" id="ARBA00022917"/>
    </source>
</evidence>
<dbReference type="GO" id="GO:0004816">
    <property type="term" value="F:asparagine-tRNA ligase activity"/>
    <property type="evidence" value="ECO:0000318"/>
    <property type="project" value="GO_Central"/>
</dbReference>
<dbReference type="SUPFAM" id="SSF55681">
    <property type="entry name" value="Class II aaRS and biotin synthetases"/>
    <property type="match status" value="2"/>
</dbReference>
<dbReference type="EMBL" id="FN596761">
    <property type="protein sequence ID" value="CCB62716.1"/>
    <property type="molecule type" value="Genomic_DNA"/>
</dbReference>
<evidence type="ECO:0000256" key="3">
    <source>
        <dbReference type="ARBA" id="ARBA00022840"/>
    </source>
</evidence>
<dbReference type="InterPro" id="IPR045864">
    <property type="entry name" value="aa-tRNA-synth_II/BPL/LPL"/>
</dbReference>
<dbReference type="PANTHER" id="PTHR22594">
    <property type="entry name" value="ASPARTYL/LYSYL-TRNA SYNTHETASE"/>
    <property type="match status" value="1"/>
</dbReference>
<dbReference type="Gene3D" id="3.30.930.10">
    <property type="entry name" value="Bira Bifunctional Protein, Domain 2"/>
    <property type="match status" value="2"/>
</dbReference>
<protein>
    <recommendedName>
        <fullName evidence="7">WHEP-TRS domain-containing protein</fullName>
    </recommendedName>
</protein>
<dbReference type="HOGENOM" id="CLU_589762_0_0_1"/>
<dbReference type="GO" id="GO:0005524">
    <property type="term" value="F:ATP binding"/>
    <property type="evidence" value="ECO:0007669"/>
    <property type="project" value="UniProtKB-KW"/>
</dbReference>
<dbReference type="eggNOG" id="KOG0554">
    <property type="taxonomic scope" value="Eukaryota"/>
</dbReference>
<dbReference type="InterPro" id="IPR000738">
    <property type="entry name" value="WHEP-TRS_dom"/>
</dbReference>
<dbReference type="GO" id="GO:0005739">
    <property type="term" value="C:mitochondrion"/>
    <property type="evidence" value="ECO:0000318"/>
    <property type="project" value="GO_Central"/>
</dbReference>
<evidence type="ECO:0000256" key="1">
    <source>
        <dbReference type="ARBA" id="ARBA00022598"/>
    </source>
</evidence>
<evidence type="ECO:0000256" key="2">
    <source>
        <dbReference type="ARBA" id="ARBA00022741"/>
    </source>
</evidence>
<evidence type="ECO:0000259" key="7">
    <source>
        <dbReference type="PROSITE" id="PS51185"/>
    </source>
</evidence>
<evidence type="ECO:0000256" key="6">
    <source>
        <dbReference type="SAM" id="MobiDB-lite"/>
    </source>
</evidence>
<dbReference type="STRING" id="29760.F6I6Z8"/>
<dbReference type="OrthoDB" id="1931232at2759"/>
<dbReference type="GO" id="GO:0006421">
    <property type="term" value="P:asparaginyl-tRNA aminoacylation"/>
    <property type="evidence" value="ECO:0000318"/>
    <property type="project" value="GO_Central"/>
</dbReference>
<accession>F6I6Z8</accession>
<evidence type="ECO:0000313" key="8">
    <source>
        <dbReference type="EMBL" id="CCB62716.1"/>
    </source>
</evidence>
<evidence type="ECO:0000313" key="9">
    <source>
        <dbReference type="Proteomes" id="UP000009183"/>
    </source>
</evidence>
<evidence type="ECO:0000256" key="5">
    <source>
        <dbReference type="ARBA" id="ARBA00023146"/>
    </source>
</evidence>
<keyword evidence="4" id="KW-0648">Protein biosynthesis</keyword>
<keyword evidence="2" id="KW-0547">Nucleotide-binding</keyword>
<keyword evidence="1" id="KW-0436">Ligase</keyword>
<dbReference type="PaxDb" id="29760-VIT_00s0120g00100.t01"/>
<dbReference type="PROSITE" id="PS51185">
    <property type="entry name" value="WHEP_TRS_2"/>
    <property type="match status" value="1"/>
</dbReference>
<dbReference type="AlphaFoldDB" id="F6I6Z8"/>
<proteinExistence type="predicted"/>
<reference evidence="9" key="1">
    <citation type="journal article" date="2007" name="Nature">
        <title>The grapevine genome sequence suggests ancestral hexaploidization in major angiosperm phyla.</title>
        <authorList>
            <consortium name="The French-Italian Public Consortium for Grapevine Genome Characterization."/>
            <person name="Jaillon O."/>
            <person name="Aury J.-M."/>
            <person name="Noel B."/>
            <person name="Policriti A."/>
            <person name="Clepet C."/>
            <person name="Casagrande A."/>
            <person name="Choisne N."/>
            <person name="Aubourg S."/>
            <person name="Vitulo N."/>
            <person name="Jubin C."/>
            <person name="Vezzi A."/>
            <person name="Legeai F."/>
            <person name="Hugueney P."/>
            <person name="Dasilva C."/>
            <person name="Horner D."/>
            <person name="Mica E."/>
            <person name="Jublot D."/>
            <person name="Poulain J."/>
            <person name="Bruyere C."/>
            <person name="Billault A."/>
            <person name="Segurens B."/>
            <person name="Gouyvenoux M."/>
            <person name="Ugarte E."/>
            <person name="Cattonaro F."/>
            <person name="Anthouard V."/>
            <person name="Vico V."/>
            <person name="Del Fabbro C."/>
            <person name="Alaux M."/>
            <person name="Di Gaspero G."/>
            <person name="Dumas V."/>
            <person name="Felice N."/>
            <person name="Paillard S."/>
            <person name="Juman I."/>
            <person name="Moroldo M."/>
            <person name="Scalabrin S."/>
            <person name="Canaguier A."/>
            <person name="Le Clainche I."/>
            <person name="Malacrida G."/>
            <person name="Durand E."/>
            <person name="Pesole G."/>
            <person name="Laucou V."/>
            <person name="Chatelet P."/>
            <person name="Merdinoglu D."/>
            <person name="Delledonne M."/>
            <person name="Pezzotti M."/>
            <person name="Lecharny A."/>
            <person name="Scarpelli C."/>
            <person name="Artiguenave F."/>
            <person name="Pe M.E."/>
            <person name="Valle G."/>
            <person name="Morgante M."/>
            <person name="Caboche M."/>
            <person name="Adam-Blondon A.-F."/>
            <person name="Weissenbach J."/>
            <person name="Quetier F."/>
            <person name="Wincker P."/>
        </authorList>
    </citation>
    <scope>NUCLEOTIDE SEQUENCE [LARGE SCALE GENOMIC DNA]</scope>
    <source>
        <strain evidence="9">cv. Pinot noir / PN40024</strain>
    </source>
</reference>
<keyword evidence="9" id="KW-1185">Reference proteome</keyword>
<dbReference type="PANTHER" id="PTHR22594:SF54">
    <property type="entry name" value="ASPARAGINE--TRNA LIGASE, CYTOPLASMIC 1-RELATED"/>
    <property type="match status" value="1"/>
</dbReference>
<name>F6I6Z8_VITVI</name>
<dbReference type="InParanoid" id="F6I6Z8"/>
<feature type="region of interest" description="Disordered" evidence="6">
    <location>
        <begin position="390"/>
        <end position="412"/>
    </location>
</feature>
<dbReference type="Proteomes" id="UP000009183">
    <property type="component" value="Unassembled WGS sequence, unordered"/>
</dbReference>
<feature type="domain" description="WHEP-TRS" evidence="7">
    <location>
        <begin position="236"/>
        <end position="292"/>
    </location>
</feature>
<sequence>MQDVEEDKRKWAEELNLCHLREVFLYKANPISHFSYLPKLTPTQLFSPLSPSHSPCIPFYSFLDACQGKGLLASLELNDGSYPANLQVIVDAALVPLGQLVQISTCVHVESSLKVPPEGTKQRVEFRVEKVHHVGPVDPAKYPLPKTRLTLKFLRVFVHFRSRTNMIPAVARICNALAYATHTFFQNHGFLHAHTPIITTSDCEGAGEMFRVTTLISDAEKVKKELIKNPSPSEVDIEADKALVKEKGEAVAQPKSVKASKGEITAFVAELNKAKENLSRLEERSKLKPGIPQKDGKIDYSQDFFVRQAFLTAIKLLDEVVKKDKKFENKVEWGIDLASEHERFSTEELFKKLVIVHDYLKGIKAFYMMLNDDMKTAAADKPLRQEVNIHYNSNSGNDSGNNSTEESSSPTDFDLHESLEPILLIQASLVKALHGHLWAIVPFPISPSLILKNILLNPFLQIIF</sequence>
<keyword evidence="5" id="KW-0030">Aminoacyl-tRNA synthetase</keyword>
<feature type="compositionally biased region" description="Low complexity" evidence="6">
    <location>
        <begin position="392"/>
        <end position="412"/>
    </location>
</feature>